<dbReference type="RefSeq" id="WP_073993305.1">
    <property type="nucleotide sequence ID" value="NZ_FQYT01000009.1"/>
</dbReference>
<dbReference type="InterPro" id="IPR027417">
    <property type="entry name" value="P-loop_NTPase"/>
</dbReference>
<dbReference type="InterPro" id="IPR006500">
    <property type="entry name" value="Helicase_put_C_phage/plasmid"/>
</dbReference>
<dbReference type="GO" id="GO:0005524">
    <property type="term" value="F:ATP binding"/>
    <property type="evidence" value="ECO:0007669"/>
    <property type="project" value="UniProtKB-KW"/>
</dbReference>
<evidence type="ECO:0000256" key="2">
    <source>
        <dbReference type="ARBA" id="ARBA00022801"/>
    </source>
</evidence>
<evidence type="ECO:0000313" key="7">
    <source>
        <dbReference type="Proteomes" id="UP000184342"/>
    </source>
</evidence>
<dbReference type="InterPro" id="IPR004968">
    <property type="entry name" value="DNA_primase/NTPase_C"/>
</dbReference>
<dbReference type="AlphaFoldDB" id="A0A1M6F3U0"/>
<dbReference type="Gene3D" id="3.40.50.300">
    <property type="entry name" value="P-loop containing nucleotide triphosphate hydrolases"/>
    <property type="match status" value="1"/>
</dbReference>
<dbReference type="InterPro" id="IPR045455">
    <property type="entry name" value="NrS-1_pol-like_helicase"/>
</dbReference>
<dbReference type="InterPro" id="IPR051620">
    <property type="entry name" value="ORF904-like_C"/>
</dbReference>
<evidence type="ECO:0000313" key="6">
    <source>
        <dbReference type="EMBL" id="SHI92414.1"/>
    </source>
</evidence>
<keyword evidence="7" id="KW-1185">Reference proteome</keyword>
<dbReference type="GO" id="GO:0016787">
    <property type="term" value="F:hydrolase activity"/>
    <property type="evidence" value="ECO:0007669"/>
    <property type="project" value="UniProtKB-KW"/>
</dbReference>
<reference evidence="6 7" key="1">
    <citation type="submission" date="2016-11" db="EMBL/GenBank/DDBJ databases">
        <authorList>
            <person name="Jaros S."/>
            <person name="Januszkiewicz K."/>
            <person name="Wedrychowicz H."/>
        </authorList>
    </citation>
    <scope>NUCLEOTIDE SEQUENCE [LARGE SCALE GENOMIC DNA]</scope>
    <source>
        <strain evidence="6 7">DSM 15970</strain>
    </source>
</reference>
<feature type="domain" description="SF3 helicase" evidence="5">
    <location>
        <begin position="177"/>
        <end position="338"/>
    </location>
</feature>
<dbReference type="PANTHER" id="PTHR35372">
    <property type="entry name" value="ATP BINDING PROTEIN-RELATED"/>
    <property type="match status" value="1"/>
</dbReference>
<protein>
    <submittedName>
        <fullName evidence="6">Phage/plasmid primase, P4 family, C-terminal domain-containing protein</fullName>
    </submittedName>
</protein>
<dbReference type="EMBL" id="FQYT01000009">
    <property type="protein sequence ID" value="SHI92414.1"/>
    <property type="molecule type" value="Genomic_DNA"/>
</dbReference>
<name>A0A1M6F3U0_9FIRM</name>
<accession>A0A1M6F3U0</accession>
<keyword evidence="4" id="KW-0067">ATP-binding</keyword>
<dbReference type="PROSITE" id="PS51206">
    <property type="entry name" value="SF3_HELICASE_1"/>
    <property type="match status" value="1"/>
</dbReference>
<dbReference type="Proteomes" id="UP000184342">
    <property type="component" value="Unassembled WGS sequence"/>
</dbReference>
<dbReference type="Pfam" id="PF03288">
    <property type="entry name" value="Pox_D5"/>
    <property type="match status" value="1"/>
</dbReference>
<gene>
    <name evidence="6" type="ORF">SAMN02745691_01044</name>
</gene>
<evidence type="ECO:0000259" key="5">
    <source>
        <dbReference type="PROSITE" id="PS51206"/>
    </source>
</evidence>
<keyword evidence="3" id="KW-0347">Helicase</keyword>
<dbReference type="Pfam" id="PF19263">
    <property type="entry name" value="DUF5906"/>
    <property type="match status" value="1"/>
</dbReference>
<dbReference type="OrthoDB" id="9763644at2"/>
<dbReference type="STRING" id="1122934.SAMN02745691_01044"/>
<evidence type="ECO:0000256" key="4">
    <source>
        <dbReference type="ARBA" id="ARBA00022840"/>
    </source>
</evidence>
<dbReference type="NCBIfam" id="TIGR01613">
    <property type="entry name" value="primase_Cterm"/>
    <property type="match status" value="1"/>
</dbReference>
<evidence type="ECO:0000256" key="3">
    <source>
        <dbReference type="ARBA" id="ARBA00022806"/>
    </source>
</evidence>
<dbReference type="InterPro" id="IPR014015">
    <property type="entry name" value="Helicase_SF3_DNA-vir"/>
</dbReference>
<keyword evidence="2" id="KW-0378">Hydrolase</keyword>
<dbReference type="SUPFAM" id="SSF52540">
    <property type="entry name" value="P-loop containing nucleoside triphosphate hydrolases"/>
    <property type="match status" value="1"/>
</dbReference>
<sequence>MITQQELNEQIGKTNIEQPYGKTFIIPKDPQRPEKGYKVSVPQLSMFMKSEYDIKVYKGQFRIRKNHYYSQIDDIKLLISKAIPEEYRIPSNIRDCEELLCMDYDLIINDEDLAPENYISFANGVLDTRKMDFKAYDDEEADKLIFINQVGYNYNPNAARCKFADSYFDCVTNGSIEDINFLYQILGVLISGYRSFKNIFYFSGVKDSGKSVFMHLAENLLTNSDGSRDYSNVGLRVLTDELSKEFAGIIGKRANICAETPAMNVSNDTLLKQLSGGDTVNASMKFKASVEFVNKAMLIFSGNTVPNFFVSDKSSISERMLIYKFKNAIPKSKQVKGLEKKINMEYVIQRAIEQLQIFIDNNQEFTVPDEIYSNQEEMLMSSDTIYKFFKECIVFTDNKEDRISNRDLYTEYTSYLVKEGHLRTGYGDLPDLTNFKITQYIFTSEMKKYIGEENYKRNLSYGKQLNALDSKADVFINIRINVESEPVLNQENKVIQGKFHNSTFTNVEKVQM</sequence>
<proteinExistence type="predicted"/>
<dbReference type="PANTHER" id="PTHR35372:SF2">
    <property type="entry name" value="SF3 HELICASE DOMAIN-CONTAINING PROTEIN"/>
    <property type="match status" value="1"/>
</dbReference>
<keyword evidence="1" id="KW-0547">Nucleotide-binding</keyword>
<evidence type="ECO:0000256" key="1">
    <source>
        <dbReference type="ARBA" id="ARBA00022741"/>
    </source>
</evidence>
<organism evidence="6 7">
    <name type="scientific">Parasporobacterium paucivorans DSM 15970</name>
    <dbReference type="NCBI Taxonomy" id="1122934"/>
    <lineage>
        <taxon>Bacteria</taxon>
        <taxon>Bacillati</taxon>
        <taxon>Bacillota</taxon>
        <taxon>Clostridia</taxon>
        <taxon>Lachnospirales</taxon>
        <taxon>Lachnospiraceae</taxon>
        <taxon>Parasporobacterium</taxon>
    </lineage>
</organism>
<dbReference type="GO" id="GO:0004386">
    <property type="term" value="F:helicase activity"/>
    <property type="evidence" value="ECO:0007669"/>
    <property type="project" value="UniProtKB-KW"/>
</dbReference>